<dbReference type="PROSITE" id="PS51750">
    <property type="entry name" value="BRO_N"/>
    <property type="match status" value="1"/>
</dbReference>
<organism evidence="2 3">
    <name type="scientific">Mycobacteroides immunogenum</name>
    <dbReference type="NCBI Taxonomy" id="83262"/>
    <lineage>
        <taxon>Bacteria</taxon>
        <taxon>Bacillati</taxon>
        <taxon>Actinomycetota</taxon>
        <taxon>Actinomycetes</taxon>
        <taxon>Mycobacteriales</taxon>
        <taxon>Mycobacteriaceae</taxon>
        <taxon>Mycobacteroides</taxon>
    </lineage>
</organism>
<dbReference type="EMBL" id="LJFS01000025">
    <property type="protein sequence ID" value="KPG30763.1"/>
    <property type="molecule type" value="Genomic_DNA"/>
</dbReference>
<comment type="caution">
    <text evidence="2">The sequence shown here is derived from an EMBL/GenBank/DDBJ whole genome shotgun (WGS) entry which is preliminary data.</text>
</comment>
<gene>
    <name evidence="2" type="ORF">AN912_18535</name>
</gene>
<dbReference type="PANTHER" id="PTHR36180">
    <property type="entry name" value="DNA-BINDING PROTEIN-RELATED-RELATED"/>
    <property type="match status" value="1"/>
</dbReference>
<dbReference type="PANTHER" id="PTHR36180:SF2">
    <property type="entry name" value="BRO FAMILY PROTEIN"/>
    <property type="match status" value="1"/>
</dbReference>
<dbReference type="Pfam" id="PF02498">
    <property type="entry name" value="Bro-N"/>
    <property type="match status" value="1"/>
</dbReference>
<protein>
    <recommendedName>
        <fullName evidence="1">Bro-N domain-containing protein</fullName>
    </recommendedName>
</protein>
<dbReference type="Pfam" id="PF03374">
    <property type="entry name" value="ANT"/>
    <property type="match status" value="1"/>
</dbReference>
<evidence type="ECO:0000313" key="2">
    <source>
        <dbReference type="EMBL" id="KPG30763.1"/>
    </source>
</evidence>
<feature type="domain" description="Bro-N" evidence="1">
    <location>
        <begin position="1"/>
        <end position="106"/>
    </location>
</feature>
<dbReference type="RefSeq" id="WP_054430113.1">
    <property type="nucleotide sequence ID" value="NZ_LJFS01000025.1"/>
</dbReference>
<dbReference type="InterPro" id="IPR003497">
    <property type="entry name" value="BRO_N_domain"/>
</dbReference>
<name>A0ABR5LP42_9MYCO</name>
<dbReference type="InterPro" id="IPR005039">
    <property type="entry name" value="Ant_C"/>
</dbReference>
<evidence type="ECO:0000259" key="1">
    <source>
        <dbReference type="PROSITE" id="PS51750"/>
    </source>
</evidence>
<reference evidence="2 3" key="1">
    <citation type="submission" date="2015-09" db="EMBL/GenBank/DDBJ databases">
        <title>Genome Sequences of Mycobacterium immunogenum Isolates, Recuperated from a Chloraminated Drinking Water Distribution System Simulator Subjected to Episodes of Nitrification.</title>
        <authorList>
            <person name="Gomez-Alvarez V."/>
            <person name="Revetta R.P."/>
        </authorList>
    </citation>
    <scope>NUCLEOTIDE SEQUENCE [LARGE SCALE GENOMIC DNA]</scope>
    <source>
        <strain evidence="2 3">H076</strain>
    </source>
</reference>
<dbReference type="Proteomes" id="UP000037962">
    <property type="component" value="Unassembled WGS sequence"/>
</dbReference>
<sequence length="269" mass="29795">MSAVELFTYADTHNLRVVRDLDGNPLFVLTDLCRVLELSNTSMVAERIDEAAISQADISSGGQRRRVTVVNEPGMYEVVIRSDKPEAAKFRRWITGEVLPAIRKTGTYSRYPAQPTELPSKRQLAQMVIDAEDRAEAETRARVEAESRAKELAIPASAWSHMADSTGDYAVDDAAKVLSRDPAINIGRGRLFSFMAAEGWIFRDKATSRWKAYQTQVDTGRLVEKLGSPYLHEPTGEMKLPAPTIRVTAKGLAELHKRLGGAEQLPLLA</sequence>
<accession>A0ABR5LP42</accession>
<keyword evidence="3" id="KW-1185">Reference proteome</keyword>
<proteinExistence type="predicted"/>
<evidence type="ECO:0000313" key="3">
    <source>
        <dbReference type="Proteomes" id="UP000037962"/>
    </source>
</evidence>
<dbReference type="SMART" id="SM01040">
    <property type="entry name" value="Bro-N"/>
    <property type="match status" value="1"/>
</dbReference>